<gene>
    <name evidence="1" type="ORF">UU50_C0008G0014</name>
</gene>
<reference evidence="1 2" key="1">
    <citation type="journal article" date="2015" name="Nature">
        <title>rRNA introns, odd ribosomes, and small enigmatic genomes across a large radiation of phyla.</title>
        <authorList>
            <person name="Brown C.T."/>
            <person name="Hug L.A."/>
            <person name="Thomas B.C."/>
            <person name="Sharon I."/>
            <person name="Castelle C.J."/>
            <person name="Singh A."/>
            <person name="Wilkins M.J."/>
            <person name="Williams K.H."/>
            <person name="Banfield J.F."/>
        </authorList>
    </citation>
    <scope>NUCLEOTIDE SEQUENCE [LARGE SCALE GENOMIC DNA]</scope>
</reference>
<dbReference type="AlphaFoldDB" id="A0A0G0VEI0"/>
<sequence length="161" mass="17724">MDANGEAVQMHTRMGQIQQVVLAKALRWAKTCAHDNEAVERGMRSFAIVVERASFRQVVGLWKEICALEDQHVAILRAEDDAHTCLRLLKERFPRTMFGVPEILDGRSVHESQALPCDDGGDLVDELDGLQGAGIVDQNDPLYVDGNGEYAGTLDYVGNGD</sequence>
<evidence type="ECO:0000313" key="1">
    <source>
        <dbReference type="EMBL" id="KKR99258.1"/>
    </source>
</evidence>
<comment type="caution">
    <text evidence="1">The sequence shown here is derived from an EMBL/GenBank/DDBJ whole genome shotgun (WGS) entry which is preliminary data.</text>
</comment>
<evidence type="ECO:0000313" key="2">
    <source>
        <dbReference type="Proteomes" id="UP000033930"/>
    </source>
</evidence>
<proteinExistence type="predicted"/>
<dbReference type="EMBL" id="LCAW01000008">
    <property type="protein sequence ID" value="KKR99258.1"/>
    <property type="molecule type" value="Genomic_DNA"/>
</dbReference>
<protein>
    <submittedName>
        <fullName evidence="1">Uncharacterized protein</fullName>
    </submittedName>
</protein>
<dbReference type="Proteomes" id="UP000033930">
    <property type="component" value="Unassembled WGS sequence"/>
</dbReference>
<organism evidence="1 2">
    <name type="scientific">Candidatus Uhrbacteria bacterium GW2011_GWC1_41_20</name>
    <dbReference type="NCBI Taxonomy" id="1618983"/>
    <lineage>
        <taxon>Bacteria</taxon>
        <taxon>Candidatus Uhriibacteriota</taxon>
    </lineage>
</organism>
<name>A0A0G0VEI0_9BACT</name>
<accession>A0A0G0VEI0</accession>